<organism evidence="4 5">
    <name type="scientific">Tumebacillus lacus</name>
    <dbReference type="NCBI Taxonomy" id="2995335"/>
    <lineage>
        <taxon>Bacteria</taxon>
        <taxon>Bacillati</taxon>
        <taxon>Bacillota</taxon>
        <taxon>Bacilli</taxon>
        <taxon>Bacillales</taxon>
        <taxon>Alicyclobacillaceae</taxon>
        <taxon>Tumebacillus</taxon>
    </lineage>
</organism>
<sequence>MLSFRQVRVEDDLDTLIAFFTETASGEEEIEVDREDYLAFAKGKADALPEGFVLAEQEGQTVGELVLRVMPYEGKQIGYVSFVYVIPSCRGKGYSEQLIRYAEDLFSNMGLDEYHLRVAQSNPRAIRFYEKQNLVRLCEEPNNHGQLCWRLGKKLG</sequence>
<feature type="domain" description="N-acetyltransferase" evidence="3">
    <location>
        <begin position="2"/>
        <end position="156"/>
    </location>
</feature>
<keyword evidence="1" id="KW-0808">Transferase</keyword>
<dbReference type="PANTHER" id="PTHR43420:SF12">
    <property type="entry name" value="N-ACETYLTRANSFERASE DOMAIN-CONTAINING PROTEIN"/>
    <property type="match status" value="1"/>
</dbReference>
<dbReference type="Pfam" id="PF00583">
    <property type="entry name" value="Acetyltransf_1"/>
    <property type="match status" value="1"/>
</dbReference>
<dbReference type="CDD" id="cd04301">
    <property type="entry name" value="NAT_SF"/>
    <property type="match status" value="1"/>
</dbReference>
<evidence type="ECO:0000256" key="2">
    <source>
        <dbReference type="ARBA" id="ARBA00023315"/>
    </source>
</evidence>
<gene>
    <name evidence="4" type="ORF">OS242_03560</name>
</gene>
<protein>
    <submittedName>
        <fullName evidence="4">GNAT family N-acetyltransferase</fullName>
    </submittedName>
</protein>
<name>A0ABT3WWI9_9BACL</name>
<keyword evidence="5" id="KW-1185">Reference proteome</keyword>
<keyword evidence="2" id="KW-0012">Acyltransferase</keyword>
<comment type="caution">
    <text evidence="4">The sequence shown here is derived from an EMBL/GenBank/DDBJ whole genome shotgun (WGS) entry which is preliminary data.</text>
</comment>
<dbReference type="SUPFAM" id="SSF55729">
    <property type="entry name" value="Acyl-CoA N-acyltransferases (Nat)"/>
    <property type="match status" value="1"/>
</dbReference>
<reference evidence="4 5" key="1">
    <citation type="submission" date="2022-11" db="EMBL/GenBank/DDBJ databases">
        <title>Study of microbial diversity in lake waters.</title>
        <authorList>
            <person name="Zhang J."/>
        </authorList>
    </citation>
    <scope>NUCLEOTIDE SEQUENCE [LARGE SCALE GENOMIC DNA]</scope>
    <source>
        <strain evidence="4 5">DT12</strain>
    </source>
</reference>
<accession>A0ABT3WWI9</accession>
<proteinExistence type="predicted"/>
<dbReference type="InterPro" id="IPR000182">
    <property type="entry name" value="GNAT_dom"/>
</dbReference>
<dbReference type="PROSITE" id="PS51186">
    <property type="entry name" value="GNAT"/>
    <property type="match status" value="1"/>
</dbReference>
<dbReference type="EMBL" id="JAPMLT010000001">
    <property type="protein sequence ID" value="MCX7569040.1"/>
    <property type="molecule type" value="Genomic_DNA"/>
</dbReference>
<dbReference type="PANTHER" id="PTHR43420">
    <property type="entry name" value="ACETYLTRANSFERASE"/>
    <property type="match status" value="1"/>
</dbReference>
<dbReference type="Gene3D" id="3.40.630.30">
    <property type="match status" value="1"/>
</dbReference>
<evidence type="ECO:0000256" key="1">
    <source>
        <dbReference type="ARBA" id="ARBA00022679"/>
    </source>
</evidence>
<dbReference type="InterPro" id="IPR050680">
    <property type="entry name" value="YpeA/RimI_acetyltransf"/>
</dbReference>
<evidence type="ECO:0000259" key="3">
    <source>
        <dbReference type="PROSITE" id="PS51186"/>
    </source>
</evidence>
<dbReference type="InterPro" id="IPR016181">
    <property type="entry name" value="Acyl_CoA_acyltransferase"/>
</dbReference>
<evidence type="ECO:0000313" key="5">
    <source>
        <dbReference type="Proteomes" id="UP001208017"/>
    </source>
</evidence>
<dbReference type="RefSeq" id="WP_267150269.1">
    <property type="nucleotide sequence ID" value="NZ_JAPMLT010000001.1"/>
</dbReference>
<evidence type="ECO:0000313" key="4">
    <source>
        <dbReference type="EMBL" id="MCX7569040.1"/>
    </source>
</evidence>
<dbReference type="Proteomes" id="UP001208017">
    <property type="component" value="Unassembled WGS sequence"/>
</dbReference>